<keyword evidence="2" id="KW-1185">Reference proteome</keyword>
<dbReference type="Proteomes" id="UP000247409">
    <property type="component" value="Unassembled WGS sequence"/>
</dbReference>
<evidence type="ECO:0000313" key="2">
    <source>
        <dbReference type="Proteomes" id="UP000247409"/>
    </source>
</evidence>
<sequence>MPRAMRAQPNLLLAKIAEHKRIPGILIETEFANHLATEPSFESRAAHDGHVVSFSSAYMAKLGGPWLFVLLGALSGYGGVQIRPHLGARFTASVQRRQPQAAV</sequence>
<dbReference type="EMBL" id="NBIV01000154">
    <property type="protein sequence ID" value="PXF42661.1"/>
    <property type="molecule type" value="Genomic_DNA"/>
</dbReference>
<reference evidence="1 2" key="1">
    <citation type="journal article" date="2018" name="Mol. Biol. Evol.">
        <title>Analysis of the draft genome of the red seaweed Gracilariopsis chorda provides insights into genome size evolution in Rhodophyta.</title>
        <authorList>
            <person name="Lee J."/>
            <person name="Yang E.C."/>
            <person name="Graf L."/>
            <person name="Yang J.H."/>
            <person name="Qiu H."/>
            <person name="Zel Zion U."/>
            <person name="Chan C.X."/>
            <person name="Stephens T.G."/>
            <person name="Weber A.P.M."/>
            <person name="Boo G.H."/>
            <person name="Boo S.M."/>
            <person name="Kim K.M."/>
            <person name="Shin Y."/>
            <person name="Jung M."/>
            <person name="Lee S.J."/>
            <person name="Yim H.S."/>
            <person name="Lee J.H."/>
            <person name="Bhattacharya D."/>
            <person name="Yoon H.S."/>
        </authorList>
    </citation>
    <scope>NUCLEOTIDE SEQUENCE [LARGE SCALE GENOMIC DNA]</scope>
    <source>
        <strain evidence="1 2">SKKU-2015</strain>
        <tissue evidence="1">Whole body</tissue>
    </source>
</reference>
<comment type="caution">
    <text evidence="1">The sequence shown here is derived from an EMBL/GenBank/DDBJ whole genome shotgun (WGS) entry which is preliminary data.</text>
</comment>
<name>A0A2V3IKQ7_9FLOR</name>
<dbReference type="AlphaFoldDB" id="A0A2V3IKQ7"/>
<protein>
    <submittedName>
        <fullName evidence="1">Uncharacterized protein</fullName>
    </submittedName>
</protein>
<evidence type="ECO:0000313" key="1">
    <source>
        <dbReference type="EMBL" id="PXF42661.1"/>
    </source>
</evidence>
<organism evidence="1 2">
    <name type="scientific">Gracilariopsis chorda</name>
    <dbReference type="NCBI Taxonomy" id="448386"/>
    <lineage>
        <taxon>Eukaryota</taxon>
        <taxon>Rhodophyta</taxon>
        <taxon>Florideophyceae</taxon>
        <taxon>Rhodymeniophycidae</taxon>
        <taxon>Gracilariales</taxon>
        <taxon>Gracilariaceae</taxon>
        <taxon>Gracilariopsis</taxon>
    </lineage>
</organism>
<accession>A0A2V3IKQ7</accession>
<gene>
    <name evidence="1" type="ORF">BWQ96_07604</name>
</gene>
<proteinExistence type="predicted"/>